<dbReference type="eggNOG" id="COG1547">
    <property type="taxonomic scope" value="Bacteria"/>
</dbReference>
<dbReference type="Proteomes" id="UP000001420">
    <property type="component" value="Chromosome"/>
</dbReference>
<dbReference type="PATRIC" id="fig|167539.5.peg.882"/>
<gene>
    <name evidence="1" type="ordered locus">Pro_0835</name>
</gene>
<dbReference type="OrthoDB" id="165483at2"/>
<accession>Q7VCA6</accession>
<dbReference type="STRING" id="167539.Pro_0835"/>
<evidence type="ECO:0000313" key="2">
    <source>
        <dbReference type="Proteomes" id="UP000001420"/>
    </source>
</evidence>
<dbReference type="InterPro" id="IPR005500">
    <property type="entry name" value="DUF309"/>
</dbReference>
<dbReference type="RefSeq" id="WP_011124987.1">
    <property type="nucleotide sequence ID" value="NC_005042.1"/>
</dbReference>
<keyword evidence="2" id="KW-1185">Reference proteome</keyword>
<sequence length="117" mass="13373">MLENELEFKNAIDLFNDHEWYLAHDALEEIWHNTIGRERITIQAILQIAVAQVHLSNDNLKGATILYGEGLGRLKSTGIPTLGLDIENLTEIVEQRLKILQEGRDVFNVSEPKLLKR</sequence>
<dbReference type="EnsemblBacteria" id="AAP99879">
    <property type="protein sequence ID" value="AAP99879"/>
    <property type="gene ID" value="Pro_0835"/>
</dbReference>
<dbReference type="AlphaFoldDB" id="Q7VCA6"/>
<proteinExistence type="predicted"/>
<dbReference type="SUPFAM" id="SSF140663">
    <property type="entry name" value="TTHA0068-like"/>
    <property type="match status" value="1"/>
</dbReference>
<evidence type="ECO:0000313" key="1">
    <source>
        <dbReference type="EMBL" id="AAP99879.1"/>
    </source>
</evidence>
<dbReference type="PANTHER" id="PTHR34796:SF1">
    <property type="entry name" value="EXPRESSED PROTEIN"/>
    <property type="match status" value="1"/>
</dbReference>
<dbReference type="KEGG" id="pma:Pro_0835"/>
<protein>
    <submittedName>
        <fullName evidence="1">Uncharacterized conserved protein</fullName>
    </submittedName>
</protein>
<dbReference type="EMBL" id="AE017126">
    <property type="protein sequence ID" value="AAP99879.1"/>
    <property type="molecule type" value="Genomic_DNA"/>
</dbReference>
<dbReference type="PANTHER" id="PTHR34796">
    <property type="entry name" value="EXPRESSED PROTEIN"/>
    <property type="match status" value="1"/>
</dbReference>
<dbReference type="InterPro" id="IPR023203">
    <property type="entry name" value="TTHA0068_sf"/>
</dbReference>
<organism evidence="1 2">
    <name type="scientific">Prochlorococcus marinus (strain SARG / CCMP1375 / SS120)</name>
    <dbReference type="NCBI Taxonomy" id="167539"/>
    <lineage>
        <taxon>Bacteria</taxon>
        <taxon>Bacillati</taxon>
        <taxon>Cyanobacteriota</taxon>
        <taxon>Cyanophyceae</taxon>
        <taxon>Synechococcales</taxon>
        <taxon>Prochlorococcaceae</taxon>
        <taxon>Prochlorococcus</taxon>
    </lineage>
</organism>
<dbReference type="Gene3D" id="1.10.3450.10">
    <property type="entry name" value="TTHA0068-like"/>
    <property type="match status" value="1"/>
</dbReference>
<reference evidence="1 2" key="1">
    <citation type="journal article" date="2003" name="Proc. Natl. Acad. Sci. U.S.A.">
        <title>Genome sequence of the cyanobacterium Prochlorococcus marinus SS120, a nearly minimal oxyphototrophic genome.</title>
        <authorList>
            <person name="Dufresne A."/>
            <person name="Salanoubat M."/>
            <person name="Partensky F."/>
            <person name="Artiguenave F."/>
            <person name="Axmann I.M."/>
            <person name="Barbe V."/>
            <person name="Duprat S."/>
            <person name="Galperin M.Y."/>
            <person name="Koonin E.V."/>
            <person name="Le Gall F."/>
            <person name="Makarova K.S."/>
            <person name="Ostrowski M."/>
            <person name="Oztas S."/>
            <person name="Robert C."/>
            <person name="Rogozin I.B."/>
            <person name="Scanlan D.J."/>
            <person name="Tandeau de Marsac N."/>
            <person name="Weissenbach J."/>
            <person name="Wincker P."/>
            <person name="Wolf Y.I."/>
            <person name="Hess W.R."/>
        </authorList>
    </citation>
    <scope>NUCLEOTIDE SEQUENCE [LARGE SCALE GENOMIC DNA]</scope>
    <source>
        <strain evidence="2">SARG / CCMP1375 / SS120</strain>
    </source>
</reference>
<dbReference type="Pfam" id="PF03745">
    <property type="entry name" value="DUF309"/>
    <property type="match status" value="1"/>
</dbReference>
<name>Q7VCA6_PROMA</name>
<dbReference type="HOGENOM" id="CLU_125317_1_1_3"/>